<gene>
    <name evidence="3" type="ORF">CC86DRAFT_455631</name>
</gene>
<evidence type="ECO:0000313" key="3">
    <source>
        <dbReference type="EMBL" id="KAF2827076.1"/>
    </source>
</evidence>
<dbReference type="AlphaFoldDB" id="A0A6A7A1U1"/>
<dbReference type="OrthoDB" id="446683at2759"/>
<dbReference type="GO" id="GO:0016788">
    <property type="term" value="F:hydrolase activity, acting on ester bonds"/>
    <property type="evidence" value="ECO:0007669"/>
    <property type="project" value="TreeGrafter"/>
</dbReference>
<dbReference type="PANTHER" id="PTHR40841">
    <property type="entry name" value="SIDEROPHORE TRIACETYLFUSARININE C ESTERASE"/>
    <property type="match status" value="1"/>
</dbReference>
<keyword evidence="2" id="KW-0378">Hydrolase</keyword>
<dbReference type="Pfam" id="PF00756">
    <property type="entry name" value="Esterase"/>
    <property type="match status" value="1"/>
</dbReference>
<comment type="similarity">
    <text evidence="1">Belongs to the esterase D family.</text>
</comment>
<dbReference type="InterPro" id="IPR052558">
    <property type="entry name" value="Siderophore_Hydrolase_D"/>
</dbReference>
<name>A0A6A7A1U1_9PLEO</name>
<accession>A0A6A7A1U1</accession>
<protein>
    <submittedName>
        <fullName evidence="3">Siderophore esteras-like protein IroE-like protein</fullName>
    </submittedName>
</protein>
<evidence type="ECO:0000256" key="2">
    <source>
        <dbReference type="ARBA" id="ARBA00022801"/>
    </source>
</evidence>
<dbReference type="SUPFAM" id="SSF53474">
    <property type="entry name" value="alpha/beta-Hydrolases"/>
    <property type="match status" value="1"/>
</dbReference>
<organism evidence="3 4">
    <name type="scientific">Ophiobolus disseminans</name>
    <dbReference type="NCBI Taxonomy" id="1469910"/>
    <lineage>
        <taxon>Eukaryota</taxon>
        <taxon>Fungi</taxon>
        <taxon>Dikarya</taxon>
        <taxon>Ascomycota</taxon>
        <taxon>Pezizomycotina</taxon>
        <taxon>Dothideomycetes</taxon>
        <taxon>Pleosporomycetidae</taxon>
        <taxon>Pleosporales</taxon>
        <taxon>Pleosporineae</taxon>
        <taxon>Phaeosphaeriaceae</taxon>
        <taxon>Ophiobolus</taxon>
    </lineage>
</organism>
<dbReference type="EMBL" id="MU006225">
    <property type="protein sequence ID" value="KAF2827076.1"/>
    <property type="molecule type" value="Genomic_DNA"/>
</dbReference>
<sequence>MTNTSLAGAWSFYPLITSFPPTVLPNIAYWNVTNGTWEYQIQVSWPLNWTSTNALSTVETLYVLDGNAQAQAATESFRRIRPNDPIHPDTIIVSIGYPHLPVDSPYSDGRYRDYQIPVCETCPTPELPGVPSGGEAFLTFLDTTLRPWVHDYFPNAKFNRDALYGHSFSGLFTIWTLISHPHLFDVYLSASPFLIWNNEYIFDHLEPVLSPSRNKTMKPALQLTYGGFEQFPEKRRTETQAAYEERRALLSSLKMQDLCHKLYGKLKDSRMLRHVEIREYPFSYHPAVGGNAIADGLDYFLDW</sequence>
<evidence type="ECO:0000313" key="4">
    <source>
        <dbReference type="Proteomes" id="UP000799424"/>
    </source>
</evidence>
<dbReference type="InterPro" id="IPR000801">
    <property type="entry name" value="Esterase-like"/>
</dbReference>
<proteinExistence type="inferred from homology"/>
<dbReference type="Gene3D" id="3.40.50.1820">
    <property type="entry name" value="alpha/beta hydrolase"/>
    <property type="match status" value="1"/>
</dbReference>
<dbReference type="Proteomes" id="UP000799424">
    <property type="component" value="Unassembled WGS sequence"/>
</dbReference>
<dbReference type="PANTHER" id="PTHR40841:SF2">
    <property type="entry name" value="SIDEROPHORE-DEGRADING ESTERASE (EUROFUNG)"/>
    <property type="match status" value="1"/>
</dbReference>
<keyword evidence="4" id="KW-1185">Reference proteome</keyword>
<evidence type="ECO:0000256" key="1">
    <source>
        <dbReference type="ARBA" id="ARBA00005622"/>
    </source>
</evidence>
<dbReference type="InterPro" id="IPR029058">
    <property type="entry name" value="AB_hydrolase_fold"/>
</dbReference>
<reference evidence="3" key="1">
    <citation type="journal article" date="2020" name="Stud. Mycol.">
        <title>101 Dothideomycetes genomes: a test case for predicting lifestyles and emergence of pathogens.</title>
        <authorList>
            <person name="Haridas S."/>
            <person name="Albert R."/>
            <person name="Binder M."/>
            <person name="Bloem J."/>
            <person name="Labutti K."/>
            <person name="Salamov A."/>
            <person name="Andreopoulos B."/>
            <person name="Baker S."/>
            <person name="Barry K."/>
            <person name="Bills G."/>
            <person name="Bluhm B."/>
            <person name="Cannon C."/>
            <person name="Castanera R."/>
            <person name="Culley D."/>
            <person name="Daum C."/>
            <person name="Ezra D."/>
            <person name="Gonzalez J."/>
            <person name="Henrissat B."/>
            <person name="Kuo A."/>
            <person name="Liang C."/>
            <person name="Lipzen A."/>
            <person name="Lutzoni F."/>
            <person name="Magnuson J."/>
            <person name="Mondo S."/>
            <person name="Nolan M."/>
            <person name="Ohm R."/>
            <person name="Pangilinan J."/>
            <person name="Park H.-J."/>
            <person name="Ramirez L."/>
            <person name="Alfaro M."/>
            <person name="Sun H."/>
            <person name="Tritt A."/>
            <person name="Yoshinaga Y."/>
            <person name="Zwiers L.-H."/>
            <person name="Turgeon B."/>
            <person name="Goodwin S."/>
            <person name="Spatafora J."/>
            <person name="Crous P."/>
            <person name="Grigoriev I."/>
        </authorList>
    </citation>
    <scope>NUCLEOTIDE SEQUENCE</scope>
    <source>
        <strain evidence="3">CBS 113818</strain>
    </source>
</reference>